<organism evidence="9 10">
    <name type="scientific">Halonatronomonas betaini</name>
    <dbReference type="NCBI Taxonomy" id="2778430"/>
    <lineage>
        <taxon>Bacteria</taxon>
        <taxon>Bacillati</taxon>
        <taxon>Bacillota</taxon>
        <taxon>Clostridia</taxon>
        <taxon>Halanaerobiales</taxon>
        <taxon>Halarsenatibacteraceae</taxon>
        <taxon>Halonatronomonas</taxon>
    </lineage>
</organism>
<keyword evidence="3" id="KW-0813">Transport</keyword>
<evidence type="ECO:0000313" key="10">
    <source>
        <dbReference type="Proteomes" id="UP000621436"/>
    </source>
</evidence>
<evidence type="ECO:0000256" key="5">
    <source>
        <dbReference type="ARBA" id="ARBA00022692"/>
    </source>
</evidence>
<sequence length="359" mass="40108">MFQNRFFKFTAATIMLLAIFFIINQIPQLVDFFSGIFQLVIIPLLLATFFYYLLRPSVRFLYKNIKHKNLSILLTILALLVLISFITYFAGNIIYTEVQRLIRFLSDYENIAVRISQAISDVEEIEFLAEIDIEGRLVQIARDVGNRVTGFDFIGIFDSLAQMFIIVFLTPFLVIYFLKDDRLLFKKFLRLIPKEKRDTVKAIIGKIDRTFGVYIPSQLLVGAISGIIMFIGYMIIGMPNALGLAFILAVASIIPFIGPAIGVAPAVFIALTTSWVMLLQVAVLMTIVQQFENNVVRPILQGGMLNTHPIAVILCIVIASLSFGILGALVAVPVYVSIRESSKVILSGKGGMFSEIGNN</sequence>
<feature type="transmembrane region" description="Helical" evidence="8">
    <location>
        <begin position="7"/>
        <end position="26"/>
    </location>
</feature>
<dbReference type="GO" id="GO:0005886">
    <property type="term" value="C:plasma membrane"/>
    <property type="evidence" value="ECO:0007669"/>
    <property type="project" value="UniProtKB-SubCell"/>
</dbReference>
<feature type="transmembrane region" description="Helical" evidence="8">
    <location>
        <begin position="211"/>
        <end position="236"/>
    </location>
</feature>
<evidence type="ECO:0000256" key="4">
    <source>
        <dbReference type="ARBA" id="ARBA00022475"/>
    </source>
</evidence>
<evidence type="ECO:0000256" key="1">
    <source>
        <dbReference type="ARBA" id="ARBA00004651"/>
    </source>
</evidence>
<evidence type="ECO:0000256" key="6">
    <source>
        <dbReference type="ARBA" id="ARBA00022989"/>
    </source>
</evidence>
<comment type="subcellular location">
    <subcellularLocation>
        <location evidence="1">Cell membrane</location>
        <topology evidence="1">Multi-pass membrane protein</topology>
    </subcellularLocation>
</comment>
<dbReference type="PANTHER" id="PTHR21716">
    <property type="entry name" value="TRANSMEMBRANE PROTEIN"/>
    <property type="match status" value="1"/>
</dbReference>
<dbReference type="EMBL" id="JADPIE010000001">
    <property type="protein sequence ID" value="MBF8435546.1"/>
    <property type="molecule type" value="Genomic_DNA"/>
</dbReference>
<feature type="transmembrane region" description="Helical" evidence="8">
    <location>
        <begin position="242"/>
        <end position="261"/>
    </location>
</feature>
<dbReference type="RefSeq" id="WP_270452183.1">
    <property type="nucleotide sequence ID" value="NZ_JADPIE010000001.1"/>
</dbReference>
<feature type="transmembrane region" description="Helical" evidence="8">
    <location>
        <begin position="32"/>
        <end position="54"/>
    </location>
</feature>
<dbReference type="InterPro" id="IPR002549">
    <property type="entry name" value="AI-2E-like"/>
</dbReference>
<dbReference type="GO" id="GO:0055085">
    <property type="term" value="P:transmembrane transport"/>
    <property type="evidence" value="ECO:0007669"/>
    <property type="project" value="TreeGrafter"/>
</dbReference>
<dbReference type="Proteomes" id="UP000621436">
    <property type="component" value="Unassembled WGS sequence"/>
</dbReference>
<evidence type="ECO:0000256" key="3">
    <source>
        <dbReference type="ARBA" id="ARBA00022448"/>
    </source>
</evidence>
<comment type="similarity">
    <text evidence="2">Belongs to the autoinducer-2 exporter (AI-2E) (TC 2.A.86) family.</text>
</comment>
<comment type="caution">
    <text evidence="9">The sequence shown here is derived from an EMBL/GenBank/DDBJ whole genome shotgun (WGS) entry which is preliminary data.</text>
</comment>
<feature type="transmembrane region" description="Helical" evidence="8">
    <location>
        <begin position="160"/>
        <end position="178"/>
    </location>
</feature>
<evidence type="ECO:0000256" key="7">
    <source>
        <dbReference type="ARBA" id="ARBA00023136"/>
    </source>
</evidence>
<gene>
    <name evidence="9" type="ORF">I0Q91_00510</name>
</gene>
<keyword evidence="7 8" id="KW-0472">Membrane</keyword>
<evidence type="ECO:0000256" key="8">
    <source>
        <dbReference type="SAM" id="Phobius"/>
    </source>
</evidence>
<feature type="transmembrane region" description="Helical" evidence="8">
    <location>
        <begin position="268"/>
        <end position="291"/>
    </location>
</feature>
<keyword evidence="5 8" id="KW-0812">Transmembrane</keyword>
<accession>A0A931APP5</accession>
<feature type="transmembrane region" description="Helical" evidence="8">
    <location>
        <begin position="74"/>
        <end position="95"/>
    </location>
</feature>
<feature type="transmembrane region" description="Helical" evidence="8">
    <location>
        <begin position="311"/>
        <end position="336"/>
    </location>
</feature>
<evidence type="ECO:0000256" key="2">
    <source>
        <dbReference type="ARBA" id="ARBA00009773"/>
    </source>
</evidence>
<reference evidence="9" key="1">
    <citation type="submission" date="2020-11" db="EMBL/GenBank/DDBJ databases">
        <title>Halonatronomonas betainensis gen. nov., sp. nov. a novel haloalkaliphilic representative of the family Halanaerobiacae capable of betaine degradation.</title>
        <authorList>
            <person name="Boltyanskaya Y."/>
            <person name="Kevbrin V."/>
            <person name="Detkova E."/>
            <person name="Grouzdev D.S."/>
            <person name="Koziaeva V."/>
            <person name="Zhilina T."/>
        </authorList>
    </citation>
    <scope>NUCLEOTIDE SEQUENCE</scope>
    <source>
        <strain evidence="9">Z-7014</strain>
    </source>
</reference>
<protein>
    <submittedName>
        <fullName evidence="9">AI-2E family transporter</fullName>
    </submittedName>
</protein>
<keyword evidence="6 8" id="KW-1133">Transmembrane helix</keyword>
<dbReference type="AlphaFoldDB" id="A0A931APP5"/>
<name>A0A931APP5_9FIRM</name>
<evidence type="ECO:0000313" key="9">
    <source>
        <dbReference type="EMBL" id="MBF8435546.1"/>
    </source>
</evidence>
<proteinExistence type="inferred from homology"/>
<dbReference type="PANTHER" id="PTHR21716:SF53">
    <property type="entry name" value="PERMEASE PERM-RELATED"/>
    <property type="match status" value="1"/>
</dbReference>
<keyword evidence="4" id="KW-1003">Cell membrane</keyword>
<dbReference type="Pfam" id="PF01594">
    <property type="entry name" value="AI-2E_transport"/>
    <property type="match status" value="1"/>
</dbReference>
<keyword evidence="10" id="KW-1185">Reference proteome</keyword>